<accession>A0A2N3QWN5</accession>
<gene>
    <name evidence="2" type="ORF">CQR56_0585</name>
</gene>
<dbReference type="AlphaFoldDB" id="A0A2N3QWN5"/>
<name>A0A2N3QWN5_9BIFI</name>
<feature type="region of interest" description="Disordered" evidence="1">
    <location>
        <begin position="157"/>
        <end position="183"/>
    </location>
</feature>
<protein>
    <submittedName>
        <fullName evidence="2">Transposase</fullName>
    </submittedName>
</protein>
<dbReference type="Proteomes" id="UP000233783">
    <property type="component" value="Unassembled WGS sequence"/>
</dbReference>
<proteinExistence type="predicted"/>
<feature type="non-terminal residue" evidence="2">
    <location>
        <position position="183"/>
    </location>
</feature>
<feature type="compositionally biased region" description="Basic and acidic residues" evidence="1">
    <location>
        <begin position="158"/>
        <end position="183"/>
    </location>
</feature>
<sequence>MVKYTREQRLRAVRLYEQYDRSAASVINELGYPSRQMLVRWHRAWVEAGRDDGGSLGDGRGERYTPGQKRAAVDHYLRHGRCAARTIRALGYPCKALLARWVDELEPGQRRIRRAPVDARTRRKAVVEYASGSRTSRQVGEELGVSADVVRNWKHKMLAGDDKERAMGDDADKGGTPKSREDR</sequence>
<dbReference type="SUPFAM" id="SSF46689">
    <property type="entry name" value="Homeodomain-like"/>
    <property type="match status" value="1"/>
</dbReference>
<organism evidence="2 3">
    <name type="scientific">Bifidobacterium pseudolongum subsp. globosum</name>
    <dbReference type="NCBI Taxonomy" id="1690"/>
    <lineage>
        <taxon>Bacteria</taxon>
        <taxon>Bacillati</taxon>
        <taxon>Actinomycetota</taxon>
        <taxon>Actinomycetes</taxon>
        <taxon>Bifidobacteriales</taxon>
        <taxon>Bifidobacteriaceae</taxon>
        <taxon>Bifidobacterium</taxon>
    </lineage>
</organism>
<evidence type="ECO:0000313" key="2">
    <source>
        <dbReference type="EMBL" id="PKU97120.1"/>
    </source>
</evidence>
<dbReference type="InterPro" id="IPR009057">
    <property type="entry name" value="Homeodomain-like_sf"/>
</dbReference>
<reference evidence="2 3" key="1">
    <citation type="submission" date="2017-10" db="EMBL/GenBank/DDBJ databases">
        <title>Bifidobacterium genomics.</title>
        <authorList>
            <person name="Lugli G.A."/>
            <person name="Milani C."/>
            <person name="Mancabelli L."/>
        </authorList>
    </citation>
    <scope>NUCLEOTIDE SEQUENCE [LARGE SCALE GENOMIC DNA]</scope>
    <source>
        <strain evidence="2 3">1744B</strain>
    </source>
</reference>
<evidence type="ECO:0000256" key="1">
    <source>
        <dbReference type="SAM" id="MobiDB-lite"/>
    </source>
</evidence>
<evidence type="ECO:0000313" key="3">
    <source>
        <dbReference type="Proteomes" id="UP000233783"/>
    </source>
</evidence>
<comment type="caution">
    <text evidence="2">The sequence shown here is derived from an EMBL/GenBank/DDBJ whole genome shotgun (WGS) entry which is preliminary data.</text>
</comment>
<dbReference type="EMBL" id="PCHB01000007">
    <property type="protein sequence ID" value="PKU97120.1"/>
    <property type="molecule type" value="Genomic_DNA"/>
</dbReference>